<dbReference type="EC" id="2.3.2.2" evidence="2"/>
<dbReference type="PRINTS" id="PR01210">
    <property type="entry name" value="GGTRANSPTASE"/>
</dbReference>
<dbReference type="KEGG" id="piv:NCTC13079_00417"/>
<feature type="chain" id="PRO_5039541520" evidence="1">
    <location>
        <begin position="28"/>
        <end position="529"/>
    </location>
</feature>
<keyword evidence="1" id="KW-0732">Signal</keyword>
<dbReference type="Gene3D" id="1.10.246.130">
    <property type="match status" value="1"/>
</dbReference>
<dbReference type="RefSeq" id="WP_371828955.1">
    <property type="nucleotide sequence ID" value="NZ_LR134523.1"/>
</dbReference>
<evidence type="ECO:0000313" key="3">
    <source>
        <dbReference type="Proteomes" id="UP000269544"/>
    </source>
</evidence>
<dbReference type="SUPFAM" id="SSF56235">
    <property type="entry name" value="N-terminal nucleophile aminohydrolases (Ntn hydrolases)"/>
    <property type="match status" value="1"/>
</dbReference>
<dbReference type="InterPro" id="IPR029055">
    <property type="entry name" value="Ntn_hydrolases_N"/>
</dbReference>
<organism evidence="2 3">
    <name type="scientific">Aedoeadaptatus ivorii</name>
    <dbReference type="NCBI Taxonomy" id="54006"/>
    <lineage>
        <taxon>Bacteria</taxon>
        <taxon>Bacillati</taxon>
        <taxon>Bacillota</taxon>
        <taxon>Tissierellia</taxon>
        <taxon>Tissierellales</taxon>
        <taxon>Peptoniphilaceae</taxon>
        <taxon>Aedoeadaptatus</taxon>
    </lineage>
</organism>
<keyword evidence="3" id="KW-1185">Reference proteome</keyword>
<feature type="signal peptide" evidence="1">
    <location>
        <begin position="1"/>
        <end position="27"/>
    </location>
</feature>
<dbReference type="EMBL" id="LR134523">
    <property type="protein sequence ID" value="VEJ34967.1"/>
    <property type="molecule type" value="Genomic_DNA"/>
</dbReference>
<dbReference type="GO" id="GO:0103068">
    <property type="term" value="F:leukotriene C4 gamma-glutamyl transferase activity"/>
    <property type="evidence" value="ECO:0007669"/>
    <property type="project" value="UniProtKB-EC"/>
</dbReference>
<gene>
    <name evidence="2" type="primary">ywrD</name>
    <name evidence="2" type="ORF">NCTC13079_00417</name>
</gene>
<dbReference type="AlphaFoldDB" id="A0A3S4YK97"/>
<dbReference type="InterPro" id="IPR052896">
    <property type="entry name" value="GGT-like_enzyme"/>
</dbReference>
<evidence type="ECO:0000313" key="2">
    <source>
        <dbReference type="EMBL" id="VEJ34967.1"/>
    </source>
</evidence>
<reference evidence="2 3" key="1">
    <citation type="submission" date="2018-12" db="EMBL/GenBank/DDBJ databases">
        <authorList>
            <consortium name="Pathogen Informatics"/>
        </authorList>
    </citation>
    <scope>NUCLEOTIDE SEQUENCE [LARGE SCALE GENOMIC DNA]</scope>
    <source>
        <strain evidence="2 3">NCTC13079</strain>
    </source>
</reference>
<dbReference type="Gene3D" id="3.60.20.40">
    <property type="match status" value="1"/>
</dbReference>
<accession>A0A3S4YK97</accession>
<dbReference type="PANTHER" id="PTHR43881">
    <property type="entry name" value="GAMMA-GLUTAMYLTRANSPEPTIDASE (AFU_ORTHOLOGUE AFUA_4G13580)"/>
    <property type="match status" value="1"/>
</dbReference>
<dbReference type="InterPro" id="IPR043138">
    <property type="entry name" value="GGT_lsub"/>
</dbReference>
<keyword evidence="2" id="KW-0012">Acyltransferase</keyword>
<dbReference type="InterPro" id="IPR043137">
    <property type="entry name" value="GGT_ssub_C"/>
</dbReference>
<name>A0A3S4YK97_9FIRM</name>
<dbReference type="Pfam" id="PF01019">
    <property type="entry name" value="G_glu_transpept"/>
    <property type="match status" value="1"/>
</dbReference>
<protein>
    <submittedName>
        <fullName evidence="2">Gamma-glutamyltransferase ywrD</fullName>
        <ecNumber evidence="2">2.3.2.2</ecNumber>
    </submittedName>
</protein>
<sequence length="529" mass="56780">MYHSYPYPSKRSAVYAPAMALASTPLAAEAGRTVLEQGGNAIDAAIAMAAAQTVVEPTSNGLGSDLFTVFSFGGALYGFNGSGKSPASISPEALQKKGFDKIPPYGIEPVGVPGAVDAWRTVHEAFGALSFLEVLAPAIRYAKDGFVISPTVSALWARELRTRKHCTGPVFDAFWHTFAPEGRAPRPGEIFSNPDQAETLIAIAESKTEAFYRGTLAEKISEFSATFGGFLSAADLAAHQTLRVEPLSLDFEGTTVYELPPNGHGISVLMALAMLKPWKIDLDTPLGVHRTVEAVKRAMTDCARFVTDPDHMRVRCEDLLSDAFIRRRRDDIADTAKIVEYCHPLAPSTVYFAVGDTAGNMVSMIQSNYDGFGSGVVVPGTGISLNNRLLNFSLEAGHDNILAGGKRPYHTIIPGFLTKDGAPYAAFGVMGGFMQPQGHVQTLLRLLVSGANPQAALDAPRFMWTGEDRIACESTYAPEILDFLRASGHAVTIPGDELDMGRGQILVRENGVYCGGTEKRCDGYIAALY</sequence>
<proteinExistence type="predicted"/>
<dbReference type="PANTHER" id="PTHR43881:SF1">
    <property type="entry name" value="GAMMA-GLUTAMYLTRANSPEPTIDASE (AFU_ORTHOLOGUE AFUA_4G13580)"/>
    <property type="match status" value="1"/>
</dbReference>
<dbReference type="Proteomes" id="UP000269544">
    <property type="component" value="Chromosome"/>
</dbReference>
<keyword evidence="2" id="KW-0808">Transferase</keyword>
<evidence type="ECO:0000256" key="1">
    <source>
        <dbReference type="SAM" id="SignalP"/>
    </source>
</evidence>